<dbReference type="Pfam" id="PF02910">
    <property type="entry name" value="Succ_DH_flav_C"/>
    <property type="match status" value="1"/>
</dbReference>
<reference evidence="5" key="1">
    <citation type="submission" date="2022-01" db="EMBL/GenBank/DDBJ databases">
        <authorList>
            <person name="Criscuolo A."/>
        </authorList>
    </citation>
    <scope>NUCLEOTIDE SEQUENCE</scope>
    <source>
        <strain evidence="5">CIP111891</strain>
    </source>
</reference>
<organism evidence="5 6">
    <name type="scientific">Paenibacillus allorhizoplanae</name>
    <dbReference type="NCBI Taxonomy" id="2905648"/>
    <lineage>
        <taxon>Bacteria</taxon>
        <taxon>Bacillati</taxon>
        <taxon>Bacillota</taxon>
        <taxon>Bacilli</taxon>
        <taxon>Bacillales</taxon>
        <taxon>Paenibacillaceae</taxon>
        <taxon>Paenibacillus</taxon>
    </lineage>
</organism>
<feature type="domain" description="FAD-dependent oxidoreductase 2 FAD-binding" evidence="3">
    <location>
        <begin position="7"/>
        <end position="390"/>
    </location>
</feature>
<dbReference type="SUPFAM" id="SSF46977">
    <property type="entry name" value="Succinate dehydrogenase/fumarate reductase flavoprotein C-terminal domain"/>
    <property type="match status" value="1"/>
</dbReference>
<dbReference type="Proteomes" id="UP000838821">
    <property type="component" value="Unassembled WGS sequence"/>
</dbReference>
<dbReference type="InterPro" id="IPR015939">
    <property type="entry name" value="Fum_Rdtase/Succ_DH_flav-like_C"/>
</dbReference>
<dbReference type="InterPro" id="IPR027477">
    <property type="entry name" value="Succ_DH/fumarate_Rdtase_cat_sf"/>
</dbReference>
<dbReference type="Gene3D" id="3.90.700.10">
    <property type="entry name" value="Succinate dehydrogenase/fumarate reductase flavoprotein, catalytic domain"/>
    <property type="match status" value="1"/>
</dbReference>
<dbReference type="EC" id="1.3.5.4" evidence="5"/>
<dbReference type="InterPro" id="IPR030664">
    <property type="entry name" value="SdhA/FrdA/AprA"/>
</dbReference>
<evidence type="ECO:0000313" key="6">
    <source>
        <dbReference type="Proteomes" id="UP000838821"/>
    </source>
</evidence>
<dbReference type="PANTHER" id="PTHR11632:SF51">
    <property type="entry name" value="SUCCINATE DEHYDROGENASE [UBIQUINONE] FLAVOPROTEIN SUBUNIT, MITOCHONDRIAL"/>
    <property type="match status" value="1"/>
</dbReference>
<evidence type="ECO:0000313" key="5">
    <source>
        <dbReference type="EMBL" id="CAH1221196.1"/>
    </source>
</evidence>
<evidence type="ECO:0000259" key="3">
    <source>
        <dbReference type="Pfam" id="PF00890"/>
    </source>
</evidence>
<dbReference type="Pfam" id="PF00890">
    <property type="entry name" value="FAD_binding_2"/>
    <property type="match status" value="1"/>
</dbReference>
<evidence type="ECO:0000256" key="1">
    <source>
        <dbReference type="ARBA" id="ARBA00022630"/>
    </source>
</evidence>
<dbReference type="InterPro" id="IPR003953">
    <property type="entry name" value="FAD-dep_OxRdtase_2_FAD-bd"/>
</dbReference>
<dbReference type="SUPFAM" id="SSF51905">
    <property type="entry name" value="FAD/NAD(P)-binding domain"/>
    <property type="match status" value="1"/>
</dbReference>
<keyword evidence="6" id="KW-1185">Reference proteome</keyword>
<dbReference type="GO" id="GO:0016491">
    <property type="term" value="F:oxidoreductase activity"/>
    <property type="evidence" value="ECO:0007669"/>
    <property type="project" value="UniProtKB-KW"/>
</dbReference>
<dbReference type="PIRSF" id="PIRSF000171">
    <property type="entry name" value="SDHA_APRA_LASPO"/>
    <property type="match status" value="1"/>
</dbReference>
<dbReference type="PANTHER" id="PTHR11632">
    <property type="entry name" value="SUCCINATE DEHYDROGENASE 2 FLAVOPROTEIN SUBUNIT"/>
    <property type="match status" value="1"/>
</dbReference>
<proteinExistence type="predicted"/>
<protein>
    <submittedName>
        <fullName evidence="5">Fumarate reductase flavoprotein subunit</fullName>
        <ecNumber evidence="5">1.3.5.4</ecNumber>
    </submittedName>
</protein>
<accession>A0ABM9CSS0</accession>
<name>A0ABM9CSS0_9BACL</name>
<dbReference type="SUPFAM" id="SSF56425">
    <property type="entry name" value="Succinate dehydrogenase/fumarate reductase flavoprotein, catalytic domain"/>
    <property type="match status" value="1"/>
</dbReference>
<evidence type="ECO:0000256" key="2">
    <source>
        <dbReference type="ARBA" id="ARBA00023002"/>
    </source>
</evidence>
<keyword evidence="1" id="KW-0285">Flavoprotein</keyword>
<dbReference type="InterPro" id="IPR037099">
    <property type="entry name" value="Fum_R/Succ_DH_flav-like_C_sf"/>
</dbReference>
<dbReference type="Gene3D" id="3.50.50.60">
    <property type="entry name" value="FAD/NAD(P)-binding domain"/>
    <property type="match status" value="1"/>
</dbReference>
<dbReference type="RefSeq" id="WP_236291249.1">
    <property type="nucleotide sequence ID" value="NZ_CAKMMW010000020.1"/>
</dbReference>
<keyword evidence="2 5" id="KW-0560">Oxidoreductase</keyword>
<dbReference type="PRINTS" id="PR00368">
    <property type="entry name" value="FADPNR"/>
</dbReference>
<dbReference type="Gene3D" id="1.20.58.100">
    <property type="entry name" value="Fumarate reductase/succinate dehydrogenase flavoprotein-like, C-terminal domain"/>
    <property type="match status" value="1"/>
</dbReference>
<evidence type="ECO:0000259" key="4">
    <source>
        <dbReference type="Pfam" id="PF02910"/>
    </source>
</evidence>
<dbReference type="EMBL" id="CAKMMW010000020">
    <property type="protein sequence ID" value="CAH1221196.1"/>
    <property type="molecule type" value="Genomic_DNA"/>
</dbReference>
<comment type="caution">
    <text evidence="5">The sequence shown here is derived from an EMBL/GenBank/DDBJ whole genome shotgun (WGS) entry which is preliminary data.</text>
</comment>
<feature type="domain" description="Fumarate reductase/succinate dehydrogenase flavoprotein-like C-terminal" evidence="4">
    <location>
        <begin position="444"/>
        <end position="565"/>
    </location>
</feature>
<gene>
    <name evidence="5" type="primary">frdA_2</name>
    <name evidence="5" type="ORF">PAECIP111891_05135</name>
</gene>
<sequence length="578" mass="63629">MERVQCDILILGSGGAGLFAAHHAYDSNPKLKIIVAAKGLVGKSGCTRMVQGGYNVVLNPNDSLDMHFKDTLKGGGMINNQELAWTLVSDAPKRIRELEMKMGCFFDRNPDGTIHQKAFAGQSFDRTVHRKDLTGIEIINRLRDQLYAKESVICWDEVRAVELLYNDNQSVVAGCLMLNLRTGKFIVVESLAVIIGTGGGASMYRIAAPSLEKAADGMAMAYRAGANFIDMEMMQFHPTGLLAENSRLNGGVLEEGLRGAGGHLYNSLGERFMQKYDPERMERSTRDRVARAAYMEIMAGRGTRLGGVQVSVAHLGREKVLQMFPGMVDRCKDVGRDLSMEPVDVSPTGHFHMGGVTINKDCFSGIPGLFVAGEDAGGIHGSNRLGGNGVADSTVFGARAGDAAAEYVMGVKRHRISESQVNLVVDQMMQPFKREKGENPFQLRKEVGDLMWEKVGLVRNGPDLKIAIEKLAEYADRVKRISVAGVRDYNLAWHEVLNVKNIVEIGQMIALASYLRTESRGSHFRTDCPVTDNENWYKNIFMKKGTKGPETEIHQVQFTHVQPEEIFGEVARVKVAAS</sequence>
<dbReference type="InterPro" id="IPR036188">
    <property type="entry name" value="FAD/NAD-bd_sf"/>
</dbReference>